<feature type="signal peptide" evidence="1">
    <location>
        <begin position="1"/>
        <end position="20"/>
    </location>
</feature>
<dbReference type="Gene3D" id="3.90.550.10">
    <property type="entry name" value="Spore Coat Polysaccharide Biosynthesis Protein SpsA, Chain A"/>
    <property type="match status" value="1"/>
</dbReference>
<dbReference type="PANTHER" id="PTHR10730:SF9">
    <property type="entry name" value="INACTIVE GLYCOSYLTRANSFERASE 25 FAMILY MEMBER 3"/>
    <property type="match status" value="1"/>
</dbReference>
<evidence type="ECO:0000313" key="2">
    <source>
        <dbReference type="Ensembl" id="ENSPTXP00000009586.1"/>
    </source>
</evidence>
<keyword evidence="1" id="KW-0732">Signal</keyword>
<organism evidence="2 3">
    <name type="scientific">Pseudonaja textilis</name>
    <name type="common">Eastern brown snake</name>
    <dbReference type="NCBI Taxonomy" id="8673"/>
    <lineage>
        <taxon>Eukaryota</taxon>
        <taxon>Metazoa</taxon>
        <taxon>Chordata</taxon>
        <taxon>Craniata</taxon>
        <taxon>Vertebrata</taxon>
        <taxon>Euteleostomi</taxon>
        <taxon>Lepidosauria</taxon>
        <taxon>Squamata</taxon>
        <taxon>Bifurcata</taxon>
        <taxon>Unidentata</taxon>
        <taxon>Episquamata</taxon>
        <taxon>Toxicofera</taxon>
        <taxon>Serpentes</taxon>
        <taxon>Colubroidea</taxon>
        <taxon>Elapidae</taxon>
        <taxon>Hydrophiinae</taxon>
        <taxon>Pseudonaja</taxon>
    </lineage>
</organism>
<dbReference type="Proteomes" id="UP000472273">
    <property type="component" value="Unplaced"/>
</dbReference>
<dbReference type="Ensembl" id="ENSPTXT00000009915.1">
    <property type="protein sequence ID" value="ENSPTXP00000009586.1"/>
    <property type="gene ID" value="ENSPTXG00000006855.1"/>
</dbReference>
<dbReference type="InterPro" id="IPR050757">
    <property type="entry name" value="Collagen_mod_GT25"/>
</dbReference>
<evidence type="ECO:0000256" key="1">
    <source>
        <dbReference type="SAM" id="SignalP"/>
    </source>
</evidence>
<dbReference type="PANTHER" id="PTHR10730">
    <property type="entry name" value="PROCOLLAGEN-LYSINE,2-OXOGLUTARATE 5-DIOXYGENASE/GLYCOSYLTRANSFERASE 25 FAMILY MEMBER"/>
    <property type="match status" value="1"/>
</dbReference>
<proteinExistence type="predicted"/>
<sequence>FLFFFFFLLLLLLLLLSSSSELEGTLEEEEEELPTVVVAILARNAQHSLPHYLGALERLDYPAERIFIWCTTDHNVDNTTQMLQEWLGAVENRYRSIVWKSVEEPRYVSRRP</sequence>
<reference evidence="2" key="2">
    <citation type="submission" date="2025-09" db="UniProtKB">
        <authorList>
            <consortium name="Ensembl"/>
        </authorList>
    </citation>
    <scope>IDENTIFICATION</scope>
</reference>
<feature type="chain" id="PRO_5025404627" description="Glycosyltransferase 2-like domain-containing protein" evidence="1">
    <location>
        <begin position="21"/>
        <end position="112"/>
    </location>
</feature>
<accession>A0A670YM05</accession>
<dbReference type="AlphaFoldDB" id="A0A670YM05"/>
<protein>
    <recommendedName>
        <fullName evidence="4">Glycosyltransferase 2-like domain-containing protein</fullName>
    </recommendedName>
</protein>
<evidence type="ECO:0000313" key="3">
    <source>
        <dbReference type="Proteomes" id="UP000472273"/>
    </source>
</evidence>
<name>A0A670YM05_PSETE</name>
<reference evidence="2" key="1">
    <citation type="submission" date="2025-08" db="UniProtKB">
        <authorList>
            <consortium name="Ensembl"/>
        </authorList>
    </citation>
    <scope>IDENTIFICATION</scope>
</reference>
<evidence type="ECO:0008006" key="4">
    <source>
        <dbReference type="Google" id="ProtNLM"/>
    </source>
</evidence>
<dbReference type="GeneTree" id="ENSGT01030000234558"/>
<dbReference type="InterPro" id="IPR029044">
    <property type="entry name" value="Nucleotide-diphossugar_trans"/>
</dbReference>
<keyword evidence="3" id="KW-1185">Reference proteome</keyword>